<dbReference type="PANTHER" id="PTHR38604">
    <property type="entry name" value="PERIPLASMIC NITRATE REDUCTASE, ELECTRON TRANSFER SUBUNIT"/>
    <property type="match status" value="1"/>
</dbReference>
<keyword evidence="6 14" id="KW-0349">Heme</keyword>
<comment type="caution">
    <text evidence="17">The sequence shown here is derived from an EMBL/GenBank/DDBJ whole genome shotgun (WGS) entry which is preliminary data.</text>
</comment>
<keyword evidence="5 13" id="KW-0813">Transport</keyword>
<keyword evidence="7 15" id="KW-0479">Metal-binding</keyword>
<dbReference type="Gene3D" id="1.10.1130.10">
    <property type="entry name" value="Flavocytochrome C3, Chain A"/>
    <property type="match status" value="1"/>
</dbReference>
<protein>
    <recommendedName>
        <fullName evidence="4 13">Periplasmic nitrate reductase, electron transfer subunit</fullName>
    </recommendedName>
    <alternativeName>
        <fullName evidence="12 13">Diheme cytochrome c NapB</fullName>
    </alternativeName>
</protein>
<dbReference type="GO" id="GO:0042597">
    <property type="term" value="C:periplasmic space"/>
    <property type="evidence" value="ECO:0007669"/>
    <property type="project" value="UniProtKB-SubCell"/>
</dbReference>
<proteinExistence type="inferred from homology"/>
<dbReference type="AlphaFoldDB" id="A0A3P3VNE7"/>
<evidence type="ECO:0000256" key="5">
    <source>
        <dbReference type="ARBA" id="ARBA00022448"/>
    </source>
</evidence>
<keyword evidence="11 15" id="KW-0408">Iron</keyword>
<evidence type="ECO:0000256" key="8">
    <source>
        <dbReference type="ARBA" id="ARBA00022729"/>
    </source>
</evidence>
<evidence type="ECO:0000256" key="4">
    <source>
        <dbReference type="ARBA" id="ARBA00013773"/>
    </source>
</evidence>
<evidence type="ECO:0000256" key="1">
    <source>
        <dbReference type="ARBA" id="ARBA00002599"/>
    </source>
</evidence>
<feature type="binding site" description="axial binding residue" evidence="15">
    <location>
        <position position="104"/>
    </location>
    <ligand>
        <name>heme c</name>
        <dbReference type="ChEBI" id="CHEBI:61717"/>
        <label>2</label>
    </ligand>
    <ligandPart>
        <name>Fe</name>
        <dbReference type="ChEBI" id="CHEBI:18248"/>
    </ligandPart>
</feature>
<keyword evidence="9 13" id="KW-0574">Periplasm</keyword>
<evidence type="ECO:0000256" key="11">
    <source>
        <dbReference type="ARBA" id="ARBA00023004"/>
    </source>
</evidence>
<evidence type="ECO:0000256" key="12">
    <source>
        <dbReference type="ARBA" id="ARBA00031832"/>
    </source>
</evidence>
<dbReference type="GO" id="GO:0009061">
    <property type="term" value="P:anaerobic respiration"/>
    <property type="evidence" value="ECO:0007669"/>
    <property type="project" value="InterPro"/>
</dbReference>
<name>A0A3P3VNE7_9GAMM</name>
<organism evidence="17 18">
    <name type="scientific">Aestuariirhabdus litorea</name>
    <dbReference type="NCBI Taxonomy" id="2528527"/>
    <lineage>
        <taxon>Bacteria</taxon>
        <taxon>Pseudomonadati</taxon>
        <taxon>Pseudomonadota</taxon>
        <taxon>Gammaproteobacteria</taxon>
        <taxon>Oceanospirillales</taxon>
        <taxon>Aestuariirhabdaceae</taxon>
        <taxon>Aestuariirhabdus</taxon>
    </lineage>
</organism>
<sequence>MKKIIPVILTSLMTLFLFAPTSSADTGGLNSLRSTQLESDAPADEFKRIPKDRETYERDYLHQPPLIPHQVRGYEVNLNSNKCLSCHSWSNYKQAGATKISMTHFETRDGQQLSDVSPRRYFCSQCHVPQADAKPLVGNEFKSVEALNK</sequence>
<keyword evidence="18" id="KW-1185">Reference proteome</keyword>
<feature type="signal peptide" evidence="16">
    <location>
        <begin position="1"/>
        <end position="24"/>
    </location>
</feature>
<keyword evidence="8 16" id="KW-0732">Signal</keyword>
<reference evidence="17 18" key="1">
    <citation type="submission" date="2018-08" db="EMBL/GenBank/DDBJ databases">
        <authorList>
            <person name="Khan S.A."/>
        </authorList>
    </citation>
    <scope>NUCLEOTIDE SEQUENCE [LARGE SCALE GENOMIC DNA]</scope>
    <source>
        <strain evidence="17 18">GTF-13</strain>
    </source>
</reference>
<dbReference type="EMBL" id="QWEZ01000001">
    <property type="protein sequence ID" value="RRJ83867.1"/>
    <property type="molecule type" value="Genomic_DNA"/>
</dbReference>
<reference evidence="17 18" key="2">
    <citation type="submission" date="2018-12" db="EMBL/GenBank/DDBJ databases">
        <title>Simiduia agarivorans gen. nov., sp. nov., a marine, agarolytic bacterium isolated from shallow coastal water from Keelung, Taiwan.</title>
        <authorList>
            <person name="Shieh W.Y."/>
        </authorList>
    </citation>
    <scope>NUCLEOTIDE SEQUENCE [LARGE SCALE GENOMIC DNA]</scope>
    <source>
        <strain evidence="17 18">GTF-13</strain>
    </source>
</reference>
<feature type="binding site" description="axial binding residue" evidence="15">
    <location>
        <position position="127"/>
    </location>
    <ligand>
        <name>heme c</name>
        <dbReference type="ChEBI" id="CHEBI:61717"/>
        <label>2</label>
    </ligand>
    <ligandPart>
        <name>Fe</name>
        <dbReference type="ChEBI" id="CHEBI:18248"/>
    </ligandPart>
</feature>
<feature type="binding site" description="axial binding residue" evidence="15">
    <location>
        <position position="69"/>
    </location>
    <ligand>
        <name>heme c</name>
        <dbReference type="ChEBI" id="CHEBI:61717"/>
        <label>1</label>
    </ligand>
    <ligandPart>
        <name>Fe</name>
        <dbReference type="ChEBI" id="CHEBI:18248"/>
    </ligandPart>
</feature>
<comment type="subcellular location">
    <subcellularLocation>
        <location evidence="2 13">Periplasm</location>
    </subcellularLocation>
</comment>
<dbReference type="Proteomes" id="UP000280792">
    <property type="component" value="Unassembled WGS sequence"/>
</dbReference>
<feature type="binding site" description="axial binding residue" evidence="15">
    <location>
        <position position="87"/>
    </location>
    <ligand>
        <name>heme c</name>
        <dbReference type="ChEBI" id="CHEBI:61717"/>
        <label>1</label>
    </ligand>
    <ligandPart>
        <name>Fe</name>
        <dbReference type="ChEBI" id="CHEBI:18248"/>
    </ligandPart>
</feature>
<dbReference type="InterPro" id="IPR036280">
    <property type="entry name" value="Multihaem_cyt_sf"/>
</dbReference>
<comment type="PTM">
    <text evidence="14">Binds 2 heme C groups per subunit.</text>
</comment>
<evidence type="ECO:0000256" key="3">
    <source>
        <dbReference type="ARBA" id="ARBA00007368"/>
    </source>
</evidence>
<evidence type="ECO:0000256" key="9">
    <source>
        <dbReference type="ARBA" id="ARBA00022764"/>
    </source>
</evidence>
<feature type="binding site" description="covalent" evidence="14">
    <location>
        <position position="126"/>
    </location>
    <ligand>
        <name>heme c</name>
        <dbReference type="ChEBI" id="CHEBI:61717"/>
        <label>2</label>
    </ligand>
</feature>
<evidence type="ECO:0000256" key="16">
    <source>
        <dbReference type="SAM" id="SignalP"/>
    </source>
</evidence>
<feature type="binding site" description="covalent" evidence="14">
    <location>
        <position position="83"/>
    </location>
    <ligand>
        <name>heme c</name>
        <dbReference type="ChEBI" id="CHEBI:61717"/>
        <label>1</label>
    </ligand>
</feature>
<accession>A0A3P3VNE7</accession>
<evidence type="ECO:0000313" key="17">
    <source>
        <dbReference type="EMBL" id="RRJ83867.1"/>
    </source>
</evidence>
<dbReference type="InterPro" id="IPR005591">
    <property type="entry name" value="NapB"/>
</dbReference>
<evidence type="ECO:0000256" key="14">
    <source>
        <dbReference type="PIRSR" id="PIRSR006105-1"/>
    </source>
</evidence>
<evidence type="ECO:0000256" key="7">
    <source>
        <dbReference type="ARBA" id="ARBA00022723"/>
    </source>
</evidence>
<dbReference type="PIRSF" id="PIRSF006105">
    <property type="entry name" value="NapB"/>
    <property type="match status" value="1"/>
</dbReference>
<evidence type="ECO:0000256" key="6">
    <source>
        <dbReference type="ARBA" id="ARBA00022617"/>
    </source>
</evidence>
<feature type="binding site" description="covalent" evidence="14">
    <location>
        <position position="123"/>
    </location>
    <ligand>
        <name>heme c</name>
        <dbReference type="ChEBI" id="CHEBI:61717"/>
        <label>2</label>
    </ligand>
</feature>
<comment type="function">
    <text evidence="1">Electron transfer subunit of the periplasmic nitrate reductase complex NapAB. Receives electrons from the membrane-anchored tetraheme c-type NapC protein and transfers these to NapA subunit, thus allowing electron flow between membrane and periplasm. Essential for periplasmic nitrate reduction with nitrate as the terminal electron acceptor.</text>
</comment>
<dbReference type="GO" id="GO:0046872">
    <property type="term" value="F:metal ion binding"/>
    <property type="evidence" value="ECO:0007669"/>
    <property type="project" value="UniProtKB-KW"/>
</dbReference>
<evidence type="ECO:0000313" key="18">
    <source>
        <dbReference type="Proteomes" id="UP000280792"/>
    </source>
</evidence>
<evidence type="ECO:0000256" key="15">
    <source>
        <dbReference type="PIRSR" id="PIRSR006105-2"/>
    </source>
</evidence>
<keyword evidence="10 13" id="KW-0249">Electron transport</keyword>
<gene>
    <name evidence="17" type="ORF">D0544_01750</name>
</gene>
<dbReference type="FunFam" id="1.10.1130.10:FF:000001">
    <property type="entry name" value="Periplasmic nitrate reductase, electron transfer subunit"/>
    <property type="match status" value="1"/>
</dbReference>
<evidence type="ECO:0000256" key="2">
    <source>
        <dbReference type="ARBA" id="ARBA00004418"/>
    </source>
</evidence>
<feature type="chain" id="PRO_5018240478" description="Periplasmic nitrate reductase, electron transfer subunit" evidence="16">
    <location>
        <begin position="25"/>
        <end position="149"/>
    </location>
</feature>
<dbReference type="SUPFAM" id="SSF48695">
    <property type="entry name" value="Multiheme cytochromes"/>
    <property type="match status" value="1"/>
</dbReference>
<evidence type="ECO:0000256" key="13">
    <source>
        <dbReference type="PIRNR" id="PIRNR006105"/>
    </source>
</evidence>
<dbReference type="RefSeq" id="WP_125014250.1">
    <property type="nucleotide sequence ID" value="NZ_QWEZ01000001.1"/>
</dbReference>
<evidence type="ECO:0000256" key="10">
    <source>
        <dbReference type="ARBA" id="ARBA00022982"/>
    </source>
</evidence>
<dbReference type="Pfam" id="PF03892">
    <property type="entry name" value="NapB"/>
    <property type="match status" value="1"/>
</dbReference>
<dbReference type="PANTHER" id="PTHR38604:SF1">
    <property type="entry name" value="PERIPLASMIC NITRATE REDUCTASE, ELECTRON TRANSFER SUBUNIT"/>
    <property type="match status" value="1"/>
</dbReference>
<comment type="similarity">
    <text evidence="3 13">Belongs to the NapB family.</text>
</comment>
<feature type="binding site" description="covalent" evidence="14">
    <location>
        <position position="86"/>
    </location>
    <ligand>
        <name>heme c</name>
        <dbReference type="ChEBI" id="CHEBI:61717"/>
        <label>1</label>
    </ligand>
</feature>
<comment type="subunit">
    <text evidence="13">Component of the periplasmic nitrate reductase NapAB complex composed of NapA and NapB.</text>
</comment>